<evidence type="ECO:0000256" key="4">
    <source>
        <dbReference type="SAM" id="MobiDB-lite"/>
    </source>
</evidence>
<evidence type="ECO:0000256" key="1">
    <source>
        <dbReference type="ARBA" id="ARBA00022729"/>
    </source>
</evidence>
<dbReference type="PANTHER" id="PTHR45739">
    <property type="entry name" value="MATRIX PROTEIN, PUTATIVE-RELATED"/>
    <property type="match status" value="1"/>
</dbReference>
<feature type="domain" description="Calx-beta" evidence="5">
    <location>
        <begin position="167"/>
        <end position="276"/>
    </location>
</feature>
<feature type="region of interest" description="Disordered" evidence="4">
    <location>
        <begin position="518"/>
        <end position="539"/>
    </location>
</feature>
<keyword evidence="3" id="KW-0106">Calcium</keyword>
<evidence type="ECO:0000259" key="5">
    <source>
        <dbReference type="SMART" id="SM00237"/>
    </source>
</evidence>
<feature type="compositionally biased region" description="Low complexity" evidence="4">
    <location>
        <begin position="518"/>
        <end position="537"/>
    </location>
</feature>
<dbReference type="HOGENOM" id="CLU_331299_0_0_1"/>
<dbReference type="STRING" id="6669.E9H7R4"/>
<keyword evidence="7" id="KW-1185">Reference proteome</keyword>
<dbReference type="PhylomeDB" id="E9H7R4"/>
<dbReference type="eggNOG" id="KOG3525">
    <property type="taxonomic scope" value="Eukaryota"/>
</dbReference>
<gene>
    <name evidence="6" type="ORF">DAPPUDRAFT_254726</name>
</gene>
<proteinExistence type="predicted"/>
<keyword evidence="1" id="KW-0732">Signal</keyword>
<feature type="region of interest" description="Disordered" evidence="4">
    <location>
        <begin position="282"/>
        <end position="305"/>
    </location>
</feature>
<feature type="domain" description="Calx-beta" evidence="5">
    <location>
        <begin position="313"/>
        <end position="417"/>
    </location>
</feature>
<reference evidence="6 7" key="1">
    <citation type="journal article" date="2011" name="Science">
        <title>The ecoresponsive genome of Daphnia pulex.</title>
        <authorList>
            <person name="Colbourne J.K."/>
            <person name="Pfrender M.E."/>
            <person name="Gilbert D."/>
            <person name="Thomas W.K."/>
            <person name="Tucker A."/>
            <person name="Oakley T.H."/>
            <person name="Tokishita S."/>
            <person name="Aerts A."/>
            <person name="Arnold G.J."/>
            <person name="Basu M.K."/>
            <person name="Bauer D.J."/>
            <person name="Caceres C.E."/>
            <person name="Carmel L."/>
            <person name="Casola C."/>
            <person name="Choi J.H."/>
            <person name="Detter J.C."/>
            <person name="Dong Q."/>
            <person name="Dusheyko S."/>
            <person name="Eads B.D."/>
            <person name="Frohlich T."/>
            <person name="Geiler-Samerotte K.A."/>
            <person name="Gerlach D."/>
            <person name="Hatcher P."/>
            <person name="Jogdeo S."/>
            <person name="Krijgsveld J."/>
            <person name="Kriventseva E.V."/>
            <person name="Kultz D."/>
            <person name="Laforsch C."/>
            <person name="Lindquist E."/>
            <person name="Lopez J."/>
            <person name="Manak J.R."/>
            <person name="Muller J."/>
            <person name="Pangilinan J."/>
            <person name="Patwardhan R.P."/>
            <person name="Pitluck S."/>
            <person name="Pritham E.J."/>
            <person name="Rechtsteiner A."/>
            <person name="Rho M."/>
            <person name="Rogozin I.B."/>
            <person name="Sakarya O."/>
            <person name="Salamov A."/>
            <person name="Schaack S."/>
            <person name="Shapiro H."/>
            <person name="Shiga Y."/>
            <person name="Skalitzky C."/>
            <person name="Smith Z."/>
            <person name="Souvorov A."/>
            <person name="Sung W."/>
            <person name="Tang Z."/>
            <person name="Tsuchiya D."/>
            <person name="Tu H."/>
            <person name="Vos H."/>
            <person name="Wang M."/>
            <person name="Wolf Y.I."/>
            <person name="Yamagata H."/>
            <person name="Yamada T."/>
            <person name="Ye Y."/>
            <person name="Shaw J.R."/>
            <person name="Andrews J."/>
            <person name="Crease T.J."/>
            <person name="Tang H."/>
            <person name="Lucas S.M."/>
            <person name="Robertson H.M."/>
            <person name="Bork P."/>
            <person name="Koonin E.V."/>
            <person name="Zdobnov E.M."/>
            <person name="Grigoriev I.V."/>
            <person name="Lynch M."/>
            <person name="Boore J.L."/>
        </authorList>
    </citation>
    <scope>NUCLEOTIDE SEQUENCE [LARGE SCALE GENOMIC DNA]</scope>
</reference>
<dbReference type="SMART" id="SM00237">
    <property type="entry name" value="Calx_beta"/>
    <property type="match status" value="2"/>
</dbReference>
<organism evidence="6 7">
    <name type="scientific">Daphnia pulex</name>
    <name type="common">Water flea</name>
    <dbReference type="NCBI Taxonomy" id="6669"/>
    <lineage>
        <taxon>Eukaryota</taxon>
        <taxon>Metazoa</taxon>
        <taxon>Ecdysozoa</taxon>
        <taxon>Arthropoda</taxon>
        <taxon>Crustacea</taxon>
        <taxon>Branchiopoda</taxon>
        <taxon>Diplostraca</taxon>
        <taxon>Cladocera</taxon>
        <taxon>Anomopoda</taxon>
        <taxon>Daphniidae</taxon>
        <taxon>Daphnia</taxon>
    </lineage>
</organism>
<dbReference type="EMBL" id="GL732601">
    <property type="protein sequence ID" value="EFX72258.1"/>
    <property type="molecule type" value="Genomic_DNA"/>
</dbReference>
<evidence type="ECO:0000256" key="2">
    <source>
        <dbReference type="ARBA" id="ARBA00022737"/>
    </source>
</evidence>
<keyword evidence="2" id="KW-0677">Repeat</keyword>
<dbReference type="Pfam" id="PF03160">
    <property type="entry name" value="Calx-beta"/>
    <property type="match status" value="2"/>
</dbReference>
<dbReference type="OrthoDB" id="430044at2759"/>
<sequence length="865" mass="94892">MTRLTLIIVFGIIARDENGANGLAPLPRVPLRPGALMIAIESRDNQPPEVVVHGEVTVDEGATEILSPAVLSVNDIDTLVVVIVEGPKHGYLEVRDRSDHLGGPADQRPAPAIPPADQQRPDVAKCETSDYQELLDGNIALISSAEEAQIVFRVTDGDSSAGQEVTLRYVNKQQDEELFGRSGTTTPCLMEFNTTEWKSGENSGVAAVTVVRTGDFSITCSVICFTEAQSADDSKDFYSRPVAESSRVFFLRGVKFNLLPNDSFYEGDETFLARLSHPQVEQLETGGGQQTTDQPKVAPGSSSSAVIGSRSTLAVRIQDEEDITRVQFNQSVYRPGTQQDADSVTLHVDRTGDLRFASRYSCPVWTGAPRTQGKDYVLKGRQSLQFGPGEKWTSFSVAFVNANHKNTWPKSFQIALSPKDSINAQLGAGKSSATILIPPTVTSGPALLPSEPIVVSLMDYDRLGADLDKRPTSVPAGYPVVCVTPCDPKYPLYNISTQRLCRNMAIDVSKIRFSWDISPPSSGSSSRSSSQEPLSDSTAGPFYRLSEPTAFSGIEDRVLDAVFFGRDFKIRCVAQPVRLDSAMMVGPASKSRPSGLCPPFAPNSLASDDPSDDQVMVAGQQPFSVSLSYVNASDPQHPDTMRIQVVVPHLDGLMPILSTQPLHGIWHVISEPAYRSHHRCSNLHRPWDSWMEAIETIRIWRPNCRLNFPKASESAVRLYRHLDSTGCLWHFEAWYTMTELVQLCGGQVTSNFQAMNRGQVQVTVRVPLYVTLISASTGGHQSWTSVEHQTEMEFSFSYASVLLCQRGVAETKLALAVQPHVTRIRTNPNNGRLVIEFQTETRFAGRYLEGGSRLLSPPHHHFVAG</sequence>
<dbReference type="SUPFAM" id="SSF141072">
    <property type="entry name" value="CalX-like"/>
    <property type="match status" value="2"/>
</dbReference>
<feature type="region of interest" description="Disordered" evidence="4">
    <location>
        <begin position="94"/>
        <end position="122"/>
    </location>
</feature>
<dbReference type="InParanoid" id="E9H7R4"/>
<dbReference type="Gene3D" id="2.60.40.2030">
    <property type="match status" value="2"/>
</dbReference>
<accession>E9H7R4</accession>
<evidence type="ECO:0000313" key="7">
    <source>
        <dbReference type="Proteomes" id="UP000000305"/>
    </source>
</evidence>
<dbReference type="AlphaFoldDB" id="E9H7R4"/>
<dbReference type="KEGG" id="dpx:DAPPUDRAFT_254726"/>
<name>E9H7R4_DAPPU</name>
<dbReference type="GO" id="GO:0007154">
    <property type="term" value="P:cell communication"/>
    <property type="evidence" value="ECO:0007669"/>
    <property type="project" value="InterPro"/>
</dbReference>
<dbReference type="Proteomes" id="UP000000305">
    <property type="component" value="Unassembled WGS sequence"/>
</dbReference>
<dbReference type="InterPro" id="IPR003644">
    <property type="entry name" value="Calx_beta"/>
</dbReference>
<dbReference type="GO" id="GO:0016020">
    <property type="term" value="C:membrane"/>
    <property type="evidence" value="ECO:0007669"/>
    <property type="project" value="InterPro"/>
</dbReference>
<evidence type="ECO:0000256" key="3">
    <source>
        <dbReference type="ARBA" id="ARBA00022837"/>
    </source>
</evidence>
<dbReference type="InterPro" id="IPR038081">
    <property type="entry name" value="CalX-like_sf"/>
</dbReference>
<dbReference type="InterPro" id="IPR051561">
    <property type="entry name" value="FRAS1_ECM"/>
</dbReference>
<protein>
    <recommendedName>
        <fullName evidence="5">Calx-beta domain-containing protein</fullName>
    </recommendedName>
</protein>
<evidence type="ECO:0000313" key="6">
    <source>
        <dbReference type="EMBL" id="EFX72258.1"/>
    </source>
</evidence>
<dbReference type="PANTHER" id="PTHR45739:SF1">
    <property type="entry name" value="EXTRACELLULAR MATRIX ORGANIZING PROTEIN FRAS1"/>
    <property type="match status" value="1"/>
</dbReference>